<reference evidence="2" key="1">
    <citation type="journal article" date="2012" name="PLoS ONE">
        <title>Gene sets for utilization of primary and secondary nutrition supplies in the distal gut of endangered iberian lynx.</title>
        <authorList>
            <person name="Alcaide M."/>
            <person name="Messina E."/>
            <person name="Richter M."/>
            <person name="Bargiela R."/>
            <person name="Peplies J."/>
            <person name="Huws S.A."/>
            <person name="Newbold C.J."/>
            <person name="Golyshin P.N."/>
            <person name="Simon M.A."/>
            <person name="Lopez G."/>
            <person name="Yakimov M.M."/>
            <person name="Ferrer M."/>
        </authorList>
    </citation>
    <scope>NUCLEOTIDE SEQUENCE</scope>
</reference>
<dbReference type="Pfam" id="PF22292">
    <property type="entry name" value="DUF6965"/>
    <property type="match status" value="1"/>
</dbReference>
<gene>
    <name evidence="2" type="ORF">EVA_04522</name>
</gene>
<organism evidence="2">
    <name type="scientific">gut metagenome</name>
    <dbReference type="NCBI Taxonomy" id="749906"/>
    <lineage>
        <taxon>unclassified sequences</taxon>
        <taxon>metagenomes</taxon>
        <taxon>organismal metagenomes</taxon>
    </lineage>
</organism>
<dbReference type="AlphaFoldDB" id="J9D3X5"/>
<evidence type="ECO:0000313" key="2">
    <source>
        <dbReference type="EMBL" id="EJX07366.1"/>
    </source>
</evidence>
<dbReference type="InterPro" id="IPR054238">
    <property type="entry name" value="DUF6965"/>
</dbReference>
<sequence length="38" mass="4641">MKRYVQANIYDIKDHYPDPFYHPSITRLYRLKDALEGL</sequence>
<comment type="caution">
    <text evidence="2">The sequence shown here is derived from an EMBL/GenBank/DDBJ whole genome shotgun (WGS) entry which is preliminary data.</text>
</comment>
<protein>
    <recommendedName>
        <fullName evidence="1">DUF6965 domain-containing protein</fullName>
    </recommendedName>
</protein>
<dbReference type="EMBL" id="AMCI01000896">
    <property type="protein sequence ID" value="EJX07366.1"/>
    <property type="molecule type" value="Genomic_DNA"/>
</dbReference>
<evidence type="ECO:0000259" key="1">
    <source>
        <dbReference type="Pfam" id="PF22292"/>
    </source>
</evidence>
<name>J9D3X5_9ZZZZ</name>
<feature type="domain" description="DUF6965" evidence="1">
    <location>
        <begin position="2"/>
        <end position="37"/>
    </location>
</feature>
<proteinExistence type="predicted"/>
<accession>J9D3X5</accession>